<dbReference type="AlphaFoldDB" id="A0A829Z738"/>
<dbReference type="InterPro" id="IPR036388">
    <property type="entry name" value="WH-like_DNA-bd_sf"/>
</dbReference>
<dbReference type="PANTHER" id="PTHR42756">
    <property type="entry name" value="TRANSCRIPTIONAL REGULATOR, MARR"/>
    <property type="match status" value="1"/>
</dbReference>
<sequence length="142" mass="16533">MERMGKIINRLATLNRNDSNQRLKEYNLTGNEGAILMILKKNPEIYQEDIIKELQVDKSAVTRLLQNMVNKNLVKRIQSPDDKRYYLIAITKQGLEKQKLVDNVFSKKDRDIVAGLSKNEQIELRRMLDIIKYNLEGGKISE</sequence>
<feature type="domain" description="HTH marR-type" evidence="4">
    <location>
        <begin position="1"/>
        <end position="133"/>
    </location>
</feature>
<comment type="caution">
    <text evidence="5">The sequence shown here is derived from an EMBL/GenBank/DDBJ whole genome shotgun (WGS) entry which is preliminary data.</text>
</comment>
<dbReference type="PRINTS" id="PR00598">
    <property type="entry name" value="HTHMARR"/>
</dbReference>
<dbReference type="Gene3D" id="1.10.10.10">
    <property type="entry name" value="Winged helix-like DNA-binding domain superfamily/Winged helix DNA-binding domain"/>
    <property type="match status" value="1"/>
</dbReference>
<name>A0A829Z738_9FIRM</name>
<dbReference type="PROSITE" id="PS50995">
    <property type="entry name" value="HTH_MARR_2"/>
    <property type="match status" value="1"/>
</dbReference>
<dbReference type="InterPro" id="IPR000835">
    <property type="entry name" value="HTH_MarR-typ"/>
</dbReference>
<gene>
    <name evidence="5" type="primary">mexR</name>
    <name evidence="5" type="ORF">IMSAGC017_00382</name>
</gene>
<dbReference type="EMBL" id="BLMI01000035">
    <property type="protein sequence ID" value="GFI40350.1"/>
    <property type="molecule type" value="Genomic_DNA"/>
</dbReference>
<keyword evidence="3" id="KW-0804">Transcription</keyword>
<evidence type="ECO:0000259" key="4">
    <source>
        <dbReference type="PROSITE" id="PS50995"/>
    </source>
</evidence>
<dbReference type="InterPro" id="IPR036390">
    <property type="entry name" value="WH_DNA-bd_sf"/>
</dbReference>
<dbReference type="GO" id="GO:0003700">
    <property type="term" value="F:DNA-binding transcription factor activity"/>
    <property type="evidence" value="ECO:0007669"/>
    <property type="project" value="InterPro"/>
</dbReference>
<accession>A0A829Z738</accession>
<organism evidence="5 6">
    <name type="scientific">Thomasclavelia cocleata</name>
    <dbReference type="NCBI Taxonomy" id="69824"/>
    <lineage>
        <taxon>Bacteria</taxon>
        <taxon>Bacillati</taxon>
        <taxon>Bacillota</taxon>
        <taxon>Erysipelotrichia</taxon>
        <taxon>Erysipelotrichales</taxon>
        <taxon>Coprobacillaceae</taxon>
        <taxon>Thomasclavelia</taxon>
    </lineage>
</organism>
<proteinExistence type="predicted"/>
<dbReference type="Pfam" id="PF01047">
    <property type="entry name" value="MarR"/>
    <property type="match status" value="1"/>
</dbReference>
<evidence type="ECO:0000256" key="3">
    <source>
        <dbReference type="ARBA" id="ARBA00023163"/>
    </source>
</evidence>
<dbReference type="RefSeq" id="WP_172471888.1">
    <property type="nucleotide sequence ID" value="NZ_BLMI01000035.1"/>
</dbReference>
<protein>
    <submittedName>
        <fullName evidence="5">Multidrug resistance operon repressor</fullName>
    </submittedName>
</protein>
<keyword evidence="2" id="KW-0238">DNA-binding</keyword>
<dbReference type="PANTHER" id="PTHR42756:SF1">
    <property type="entry name" value="TRANSCRIPTIONAL REPRESSOR OF EMRAB OPERON"/>
    <property type="match status" value="1"/>
</dbReference>
<evidence type="ECO:0000313" key="5">
    <source>
        <dbReference type="EMBL" id="GFI40350.1"/>
    </source>
</evidence>
<evidence type="ECO:0000313" key="6">
    <source>
        <dbReference type="Proteomes" id="UP000490821"/>
    </source>
</evidence>
<evidence type="ECO:0000256" key="2">
    <source>
        <dbReference type="ARBA" id="ARBA00023125"/>
    </source>
</evidence>
<dbReference type="SMART" id="SM00347">
    <property type="entry name" value="HTH_MARR"/>
    <property type="match status" value="1"/>
</dbReference>
<dbReference type="GO" id="GO:0003677">
    <property type="term" value="F:DNA binding"/>
    <property type="evidence" value="ECO:0007669"/>
    <property type="project" value="UniProtKB-KW"/>
</dbReference>
<evidence type="ECO:0000256" key="1">
    <source>
        <dbReference type="ARBA" id="ARBA00023015"/>
    </source>
</evidence>
<keyword evidence="1" id="KW-0805">Transcription regulation</keyword>
<reference evidence="5 6" key="1">
    <citation type="journal article" date="2020" name="Microbiome">
        <title>Single-cell genomics of uncultured bacteria reveals dietary fiber responders in the mouse gut microbiota.</title>
        <authorList>
            <person name="Chijiiwa R."/>
            <person name="Hosokawa M."/>
            <person name="Kogawa M."/>
            <person name="Nishikawa Y."/>
            <person name="Ide K."/>
            <person name="Sakanashi C."/>
            <person name="Takahashi K."/>
            <person name="Takeyama H."/>
        </authorList>
    </citation>
    <scope>NUCLEOTIDE SEQUENCE [LARGE SCALE GENOMIC DNA]</scope>
    <source>
        <strain evidence="5">IMSAGC_017</strain>
    </source>
</reference>
<dbReference type="Proteomes" id="UP000490821">
    <property type="component" value="Unassembled WGS sequence"/>
</dbReference>
<dbReference type="SUPFAM" id="SSF46785">
    <property type="entry name" value="Winged helix' DNA-binding domain"/>
    <property type="match status" value="1"/>
</dbReference>